<evidence type="ECO:0000313" key="3">
    <source>
        <dbReference type="Proteomes" id="UP001549204"/>
    </source>
</evidence>
<proteinExistence type="predicted"/>
<organism evidence="2 3">
    <name type="scientific">Mesorhizobium robiniae</name>
    <dbReference type="NCBI Taxonomy" id="559315"/>
    <lineage>
        <taxon>Bacteria</taxon>
        <taxon>Pseudomonadati</taxon>
        <taxon>Pseudomonadota</taxon>
        <taxon>Alphaproteobacteria</taxon>
        <taxon>Hyphomicrobiales</taxon>
        <taxon>Phyllobacteriaceae</taxon>
        <taxon>Mesorhizobium</taxon>
    </lineage>
</organism>
<feature type="region of interest" description="Disordered" evidence="1">
    <location>
        <begin position="22"/>
        <end position="59"/>
    </location>
</feature>
<protein>
    <submittedName>
        <fullName evidence="2">Uncharacterized protein</fullName>
    </submittedName>
</protein>
<comment type="caution">
    <text evidence="2">The sequence shown here is derived from an EMBL/GenBank/DDBJ whole genome shotgun (WGS) entry which is preliminary data.</text>
</comment>
<dbReference type="RefSeq" id="WP_354491559.1">
    <property type="nucleotide sequence ID" value="NZ_JBEPMC010000004.1"/>
</dbReference>
<evidence type="ECO:0000256" key="1">
    <source>
        <dbReference type="SAM" id="MobiDB-lite"/>
    </source>
</evidence>
<sequence length="59" mass="6756">MNDLLDIFGDVVRIVTFQYQSPRHQLPRPARTEFDGNRRSEPGSPQTIHPIGRATPRGR</sequence>
<gene>
    <name evidence="2" type="ORF">ABID19_003026</name>
</gene>
<feature type="compositionally biased region" description="Basic and acidic residues" evidence="1">
    <location>
        <begin position="30"/>
        <end position="41"/>
    </location>
</feature>
<keyword evidence="3" id="KW-1185">Reference proteome</keyword>
<accession>A0ABV2GNX4</accession>
<dbReference type="Proteomes" id="UP001549204">
    <property type="component" value="Unassembled WGS sequence"/>
</dbReference>
<reference evidence="2 3" key="1">
    <citation type="submission" date="2024-06" db="EMBL/GenBank/DDBJ databases">
        <title>Genomic Encyclopedia of Type Strains, Phase IV (KMG-IV): sequencing the most valuable type-strain genomes for metagenomic binning, comparative biology and taxonomic classification.</title>
        <authorList>
            <person name="Goeker M."/>
        </authorList>
    </citation>
    <scope>NUCLEOTIDE SEQUENCE [LARGE SCALE GENOMIC DNA]</scope>
    <source>
        <strain evidence="2 3">DSM 100022</strain>
    </source>
</reference>
<dbReference type="EMBL" id="JBEPMC010000004">
    <property type="protein sequence ID" value="MET3579995.1"/>
    <property type="molecule type" value="Genomic_DNA"/>
</dbReference>
<name>A0ABV2GNX4_9HYPH</name>
<evidence type="ECO:0000313" key="2">
    <source>
        <dbReference type="EMBL" id="MET3579995.1"/>
    </source>
</evidence>